<evidence type="ECO:0000313" key="13">
    <source>
        <dbReference type="EMBL" id="MBB3168515.1"/>
    </source>
</evidence>
<dbReference type="InterPro" id="IPR050226">
    <property type="entry name" value="NagZ_Beta-hexosaminidase"/>
</dbReference>
<dbReference type="Gene3D" id="3.20.20.300">
    <property type="entry name" value="Glycoside hydrolase, family 3, N-terminal domain"/>
    <property type="match status" value="1"/>
</dbReference>
<protein>
    <recommendedName>
        <fullName evidence="11">Beta-hexosaminidase</fullName>
        <ecNumber evidence="11">3.2.1.52</ecNumber>
    </recommendedName>
    <alternativeName>
        <fullName evidence="11">Beta-N-acetylhexosaminidase</fullName>
    </alternativeName>
    <alternativeName>
        <fullName evidence="11">N-acetyl-beta-glucosaminidase</fullName>
    </alternativeName>
</protein>
<feature type="site" description="Important for catalytic activity" evidence="11">
    <location>
        <position position="178"/>
    </location>
</feature>
<comment type="function">
    <text evidence="11">Plays a role in peptidoglycan recycling by cleaving the terminal beta-1,4-linked N-acetylglucosamine (GlcNAc) from peptide-linked peptidoglycan fragments, giving rise to free GlcNAc, anhydro-N-acetylmuramic acid and anhydro-N-acetylmuramic acid-linked peptides.</text>
</comment>
<dbReference type="UniPathway" id="UPA00544"/>
<dbReference type="GO" id="GO:0051301">
    <property type="term" value="P:cell division"/>
    <property type="evidence" value="ECO:0007669"/>
    <property type="project" value="UniProtKB-KW"/>
</dbReference>
<accession>A0A839UT25</accession>
<dbReference type="GO" id="GO:0005975">
    <property type="term" value="P:carbohydrate metabolic process"/>
    <property type="evidence" value="ECO:0007669"/>
    <property type="project" value="InterPro"/>
</dbReference>
<dbReference type="Proteomes" id="UP000559987">
    <property type="component" value="Unassembled WGS sequence"/>
</dbReference>
<comment type="pathway">
    <text evidence="10 11">Cell wall biogenesis; peptidoglycan recycling.</text>
</comment>
<dbReference type="NCBIfam" id="NF003740">
    <property type="entry name" value="PRK05337.1"/>
    <property type="match status" value="1"/>
</dbReference>
<evidence type="ECO:0000256" key="9">
    <source>
        <dbReference type="ARBA" id="ARBA00023316"/>
    </source>
</evidence>
<keyword evidence="9 11" id="KW-0961">Cell wall biogenesis/degradation</keyword>
<dbReference type="GO" id="GO:0009254">
    <property type="term" value="P:peptidoglycan turnover"/>
    <property type="evidence" value="ECO:0007669"/>
    <property type="project" value="UniProtKB-UniRule"/>
</dbReference>
<name>A0A839UT25_9GAMM</name>
<comment type="similarity">
    <text evidence="11">Belongs to the glycosyl hydrolase 3 family. NagZ subfamily.</text>
</comment>
<feature type="active site" description="Proton donor/acceptor" evidence="11">
    <location>
        <position position="180"/>
    </location>
</feature>
<dbReference type="RefSeq" id="WP_183909991.1">
    <property type="nucleotide sequence ID" value="NZ_JACHXZ010000002.1"/>
</dbReference>
<dbReference type="AlphaFoldDB" id="A0A839UT25"/>
<feature type="binding site" evidence="11">
    <location>
        <position position="63"/>
    </location>
    <ligand>
        <name>substrate</name>
    </ligand>
</feature>
<organism evidence="13 14">
    <name type="scientific">Simiduia aestuariiviva</name>
    <dbReference type="NCBI Taxonomy" id="1510459"/>
    <lineage>
        <taxon>Bacteria</taxon>
        <taxon>Pseudomonadati</taxon>
        <taxon>Pseudomonadota</taxon>
        <taxon>Gammaproteobacteria</taxon>
        <taxon>Cellvibrionales</taxon>
        <taxon>Cellvibrionaceae</taxon>
        <taxon>Simiduia</taxon>
    </lineage>
</organism>
<dbReference type="PANTHER" id="PTHR30480:SF13">
    <property type="entry name" value="BETA-HEXOSAMINIDASE"/>
    <property type="match status" value="1"/>
</dbReference>
<dbReference type="EMBL" id="JACHXZ010000002">
    <property type="protein sequence ID" value="MBB3168515.1"/>
    <property type="molecule type" value="Genomic_DNA"/>
</dbReference>
<evidence type="ECO:0000256" key="1">
    <source>
        <dbReference type="ARBA" id="ARBA00001231"/>
    </source>
</evidence>
<dbReference type="PANTHER" id="PTHR30480">
    <property type="entry name" value="BETA-HEXOSAMINIDASE-RELATED"/>
    <property type="match status" value="1"/>
</dbReference>
<keyword evidence="3 11" id="KW-0132">Cell division</keyword>
<keyword evidence="4 11" id="KW-0378">Hydrolase</keyword>
<keyword evidence="7 11" id="KW-0326">Glycosidase</keyword>
<dbReference type="InterPro" id="IPR001764">
    <property type="entry name" value="Glyco_hydro_3_N"/>
</dbReference>
<dbReference type="GO" id="GO:0005737">
    <property type="term" value="C:cytoplasm"/>
    <property type="evidence" value="ECO:0007669"/>
    <property type="project" value="UniProtKB-SubCell"/>
</dbReference>
<dbReference type="EC" id="3.2.1.52" evidence="11"/>
<evidence type="ECO:0000256" key="6">
    <source>
        <dbReference type="ARBA" id="ARBA00022984"/>
    </source>
</evidence>
<feature type="binding site" evidence="11">
    <location>
        <position position="71"/>
    </location>
    <ligand>
        <name>substrate</name>
    </ligand>
</feature>
<evidence type="ECO:0000256" key="10">
    <source>
        <dbReference type="ARBA" id="ARBA00037880"/>
    </source>
</evidence>
<dbReference type="GO" id="GO:0008360">
    <property type="term" value="P:regulation of cell shape"/>
    <property type="evidence" value="ECO:0007669"/>
    <property type="project" value="UniProtKB-KW"/>
</dbReference>
<dbReference type="GO" id="GO:0071555">
    <property type="term" value="P:cell wall organization"/>
    <property type="evidence" value="ECO:0007669"/>
    <property type="project" value="UniProtKB-KW"/>
</dbReference>
<evidence type="ECO:0000259" key="12">
    <source>
        <dbReference type="Pfam" id="PF00933"/>
    </source>
</evidence>
<keyword evidence="2 11" id="KW-0963">Cytoplasm</keyword>
<dbReference type="GO" id="GO:0009252">
    <property type="term" value="P:peptidoglycan biosynthetic process"/>
    <property type="evidence" value="ECO:0007669"/>
    <property type="project" value="UniProtKB-KW"/>
</dbReference>
<dbReference type="InterPro" id="IPR022956">
    <property type="entry name" value="Beta_hexosaminidase_bac"/>
</dbReference>
<comment type="caution">
    <text evidence="13">The sequence shown here is derived from an EMBL/GenBank/DDBJ whole genome shotgun (WGS) entry which is preliminary data.</text>
</comment>
<evidence type="ECO:0000313" key="14">
    <source>
        <dbReference type="Proteomes" id="UP000559987"/>
    </source>
</evidence>
<feature type="binding site" evidence="11">
    <location>
        <begin position="167"/>
        <end position="168"/>
    </location>
    <ligand>
        <name>substrate</name>
    </ligand>
</feature>
<evidence type="ECO:0000256" key="11">
    <source>
        <dbReference type="HAMAP-Rule" id="MF_00364"/>
    </source>
</evidence>
<evidence type="ECO:0000256" key="2">
    <source>
        <dbReference type="ARBA" id="ARBA00022490"/>
    </source>
</evidence>
<dbReference type="SUPFAM" id="SSF51445">
    <property type="entry name" value="(Trans)glycosidases"/>
    <property type="match status" value="1"/>
</dbReference>
<dbReference type="GO" id="GO:0004563">
    <property type="term" value="F:beta-N-acetylhexosaminidase activity"/>
    <property type="evidence" value="ECO:0007669"/>
    <property type="project" value="UniProtKB-UniRule"/>
</dbReference>
<evidence type="ECO:0000256" key="8">
    <source>
        <dbReference type="ARBA" id="ARBA00023306"/>
    </source>
</evidence>
<evidence type="ECO:0000256" key="7">
    <source>
        <dbReference type="ARBA" id="ARBA00023295"/>
    </source>
</evidence>
<evidence type="ECO:0000256" key="5">
    <source>
        <dbReference type="ARBA" id="ARBA00022960"/>
    </source>
</evidence>
<proteinExistence type="inferred from homology"/>
<keyword evidence="5 11" id="KW-0133">Cell shape</keyword>
<dbReference type="InterPro" id="IPR017853">
    <property type="entry name" value="GH"/>
</dbReference>
<dbReference type="InterPro" id="IPR036962">
    <property type="entry name" value="Glyco_hydro_3_N_sf"/>
</dbReference>
<gene>
    <name evidence="11" type="primary">nagZ</name>
    <name evidence="13" type="ORF">FHS30_001699</name>
</gene>
<reference evidence="13 14" key="1">
    <citation type="submission" date="2020-08" db="EMBL/GenBank/DDBJ databases">
        <title>Genomic Encyclopedia of Type Strains, Phase III (KMG-III): the genomes of soil and plant-associated and newly described type strains.</title>
        <authorList>
            <person name="Whitman W."/>
        </authorList>
    </citation>
    <scope>NUCLEOTIDE SEQUENCE [LARGE SCALE GENOMIC DNA]</scope>
    <source>
        <strain evidence="13 14">CECT 8571</strain>
    </source>
</reference>
<feature type="domain" description="Glycoside hydrolase family 3 N-terminal" evidence="12">
    <location>
        <begin position="10"/>
        <end position="293"/>
    </location>
</feature>
<comment type="catalytic activity">
    <reaction evidence="1 11">
        <text>Hydrolysis of terminal non-reducing N-acetyl-D-hexosamine residues in N-acetyl-beta-D-hexosaminides.</text>
        <dbReference type="EC" id="3.2.1.52"/>
    </reaction>
</comment>
<evidence type="ECO:0000256" key="4">
    <source>
        <dbReference type="ARBA" id="ARBA00022801"/>
    </source>
</evidence>
<feature type="binding site" evidence="11">
    <location>
        <position position="137"/>
    </location>
    <ligand>
        <name>substrate</name>
    </ligand>
</feature>
<dbReference type="Pfam" id="PF00933">
    <property type="entry name" value="Glyco_hydro_3"/>
    <property type="match status" value="1"/>
</dbReference>
<keyword evidence="14" id="KW-1185">Reference proteome</keyword>
<dbReference type="HAMAP" id="MF_00364">
    <property type="entry name" value="NagZ"/>
    <property type="match status" value="1"/>
</dbReference>
<dbReference type="FunFam" id="3.20.20.300:FF:000001">
    <property type="entry name" value="Beta-hexosaminidase"/>
    <property type="match status" value="1"/>
</dbReference>
<evidence type="ECO:0000256" key="3">
    <source>
        <dbReference type="ARBA" id="ARBA00022618"/>
    </source>
</evidence>
<comment type="subcellular location">
    <subcellularLocation>
        <location evidence="11">Cytoplasm</location>
    </subcellularLocation>
</comment>
<keyword evidence="6 11" id="KW-0573">Peptidoglycan synthesis</keyword>
<sequence length="346" mass="37996">MSAGVVMVDVAGVSLSDEDRLLLKHPQVGGLILFSRNYENLSQLMSLVHDIRACNPEILIAVDHEGGRVQRFREEFSPIPAMQSFLKSYRLDPDQTLSHVQDMGWLMAVELLACGIDISFAPVLDVDDNHCAVIADRAFSPDPAEVVALAGAFMRGMHEAGMATTGKHFPGHGSVVGDSHLVQPVDPRPWEAIVSHDLVPFASLHAELDAVMPAHIVFSDVDSLPVGYSARWLKQHLRDELAFDGVIFSDDLSMAGAHSAGDFAQRADAAIAAGCDMVLVCNDRAGAWQVVEHLASLEVPGSKRIGNMRMRRRVHWDDLRQLSRWQQIVSQLPLAPQPIQQQKELV</sequence>
<keyword evidence="8 11" id="KW-0131">Cell cycle</keyword>
<feature type="active site" description="Nucleophile" evidence="11">
    <location>
        <position position="250"/>
    </location>
</feature>